<dbReference type="AlphaFoldDB" id="A0A1H7LJI4"/>
<dbReference type="InterPro" id="IPR021994">
    <property type="entry name" value="DUF3592"/>
</dbReference>
<evidence type="ECO:0000313" key="4">
    <source>
        <dbReference type="Proteomes" id="UP000182719"/>
    </source>
</evidence>
<feature type="domain" description="DUF3592" evidence="2">
    <location>
        <begin position="35"/>
        <end position="101"/>
    </location>
</feature>
<evidence type="ECO:0000256" key="1">
    <source>
        <dbReference type="SAM" id="Phobius"/>
    </source>
</evidence>
<dbReference type="Pfam" id="PF12158">
    <property type="entry name" value="DUF3592"/>
    <property type="match status" value="1"/>
</dbReference>
<evidence type="ECO:0000259" key="2">
    <source>
        <dbReference type="Pfam" id="PF12158"/>
    </source>
</evidence>
<dbReference type="RefSeq" id="WP_075005855.1">
    <property type="nucleotide sequence ID" value="NZ_FOAP01000003.1"/>
</dbReference>
<protein>
    <recommendedName>
        <fullName evidence="2">DUF3592 domain-containing protein</fullName>
    </recommendedName>
</protein>
<keyword evidence="1" id="KW-0812">Transmembrane</keyword>
<keyword evidence="1" id="KW-1133">Transmembrane helix</keyword>
<name>A0A1H7LJI4_STIAU</name>
<sequence>MGFIFLAAGVGMGVICLVTLVRTRRFLALAHETHAQVVGNHSRLHNRKPTYYPVLRYQTQEGTQHEVVSPVGSNPPRYREGAQVTLLYNPANPQQVRINNFLNLWLMPLLFGVLGAAFLLVGGLALMASSLRR</sequence>
<feature type="transmembrane region" description="Helical" evidence="1">
    <location>
        <begin position="105"/>
        <end position="128"/>
    </location>
</feature>
<dbReference type="OrthoDB" id="5524886at2"/>
<keyword evidence="4" id="KW-1185">Reference proteome</keyword>
<reference evidence="4" key="1">
    <citation type="submission" date="2016-10" db="EMBL/GenBank/DDBJ databases">
        <authorList>
            <person name="Varghese N."/>
            <person name="Submissions S."/>
        </authorList>
    </citation>
    <scope>NUCLEOTIDE SEQUENCE [LARGE SCALE GENOMIC DNA]</scope>
    <source>
        <strain evidence="4">DSM 17044</strain>
    </source>
</reference>
<organism evidence="3 4">
    <name type="scientific">Stigmatella aurantiaca</name>
    <dbReference type="NCBI Taxonomy" id="41"/>
    <lineage>
        <taxon>Bacteria</taxon>
        <taxon>Pseudomonadati</taxon>
        <taxon>Myxococcota</taxon>
        <taxon>Myxococcia</taxon>
        <taxon>Myxococcales</taxon>
        <taxon>Cystobacterineae</taxon>
        <taxon>Archangiaceae</taxon>
        <taxon>Stigmatella</taxon>
    </lineage>
</organism>
<accession>A0A1H7LJI4</accession>
<evidence type="ECO:0000313" key="3">
    <source>
        <dbReference type="EMBL" id="SEK99094.1"/>
    </source>
</evidence>
<proteinExistence type="predicted"/>
<gene>
    <name evidence="3" type="ORF">SAMN05444354_103258</name>
</gene>
<dbReference type="EMBL" id="FOAP01000003">
    <property type="protein sequence ID" value="SEK99094.1"/>
    <property type="molecule type" value="Genomic_DNA"/>
</dbReference>
<keyword evidence="1" id="KW-0472">Membrane</keyword>
<dbReference type="Proteomes" id="UP000182719">
    <property type="component" value="Unassembled WGS sequence"/>
</dbReference>